<comment type="caution">
    <text evidence="1">The sequence shown here is derived from an EMBL/GenBank/DDBJ whole genome shotgun (WGS) entry which is preliminary data.</text>
</comment>
<evidence type="ECO:0000313" key="1">
    <source>
        <dbReference type="EMBL" id="KPM09523.1"/>
    </source>
</evidence>
<dbReference type="AlphaFoldDB" id="A0A132AF02"/>
<dbReference type="Gene3D" id="3.40.190.10">
    <property type="entry name" value="Periplasmic binding protein-like II"/>
    <property type="match status" value="1"/>
</dbReference>
<evidence type="ECO:0000313" key="2">
    <source>
        <dbReference type="Proteomes" id="UP000616769"/>
    </source>
</evidence>
<accession>A0A132AF02</accession>
<proteinExistence type="predicted"/>
<gene>
    <name evidence="1" type="ORF">QR98_0080600</name>
</gene>
<sequence length="85" mass="10041">MQQRTGTARSSASEGYLMEKYTDLWHHIQRYKVDSFDAGLESLSTRITSFDFENSYIPTATDGTERFTEKNCFKRNRIKKIKEMF</sequence>
<organism evidence="1 2">
    <name type="scientific">Sarcoptes scabiei</name>
    <name type="common">Itch mite</name>
    <name type="synonym">Acarus scabiei</name>
    <dbReference type="NCBI Taxonomy" id="52283"/>
    <lineage>
        <taxon>Eukaryota</taxon>
        <taxon>Metazoa</taxon>
        <taxon>Ecdysozoa</taxon>
        <taxon>Arthropoda</taxon>
        <taxon>Chelicerata</taxon>
        <taxon>Arachnida</taxon>
        <taxon>Acari</taxon>
        <taxon>Acariformes</taxon>
        <taxon>Sarcoptiformes</taxon>
        <taxon>Astigmata</taxon>
        <taxon>Psoroptidia</taxon>
        <taxon>Sarcoptoidea</taxon>
        <taxon>Sarcoptidae</taxon>
        <taxon>Sarcoptinae</taxon>
        <taxon>Sarcoptes</taxon>
    </lineage>
</organism>
<reference evidence="1 2" key="1">
    <citation type="journal article" date="2015" name="Parasit. Vectors">
        <title>Draft genome of the scabies mite.</title>
        <authorList>
            <person name="Rider S.D.Jr."/>
            <person name="Morgan M.S."/>
            <person name="Arlian L.G."/>
        </authorList>
    </citation>
    <scope>NUCLEOTIDE SEQUENCE [LARGE SCALE GENOMIC DNA]</scope>
    <source>
        <strain evidence="1">Arlian Lab</strain>
    </source>
</reference>
<dbReference type="Proteomes" id="UP000616769">
    <property type="component" value="Unassembled WGS sequence"/>
</dbReference>
<dbReference type="EMBL" id="JXLN01013678">
    <property type="protein sequence ID" value="KPM09523.1"/>
    <property type="molecule type" value="Genomic_DNA"/>
</dbReference>
<dbReference type="VEuPathDB" id="VectorBase:SSCA010612"/>
<name>A0A132AF02_SARSC</name>
<protein>
    <submittedName>
        <fullName evidence="1">Uncharacterized protein</fullName>
    </submittedName>
</protein>